<dbReference type="InterPro" id="IPR050131">
    <property type="entry name" value="Peptidase_S8_subtilisin-like"/>
</dbReference>
<evidence type="ECO:0000256" key="1">
    <source>
        <dbReference type="ARBA" id="ARBA00011073"/>
    </source>
</evidence>
<feature type="active site" description="Charge relay system" evidence="5 6">
    <location>
        <position position="194"/>
    </location>
</feature>
<dbReference type="KEGG" id="krh:KRH_02010"/>
<dbReference type="InterPro" id="IPR001119">
    <property type="entry name" value="SLH_dom"/>
</dbReference>
<comment type="similarity">
    <text evidence="1 6 7">Belongs to the peptidase S8 family.</text>
</comment>
<dbReference type="EC" id="3.4.-.-" evidence="11"/>
<evidence type="ECO:0000256" key="2">
    <source>
        <dbReference type="ARBA" id="ARBA00022670"/>
    </source>
</evidence>
<feature type="region of interest" description="Disordered" evidence="8">
    <location>
        <begin position="412"/>
        <end position="437"/>
    </location>
</feature>
<feature type="compositionally biased region" description="Polar residues" evidence="8">
    <location>
        <begin position="572"/>
        <end position="582"/>
    </location>
</feature>
<keyword evidence="4 6" id="KW-0720">Serine protease</keyword>
<feature type="signal peptide" evidence="9">
    <location>
        <begin position="1"/>
        <end position="35"/>
    </location>
</feature>
<dbReference type="PANTHER" id="PTHR43806:SF11">
    <property type="entry name" value="CEREVISIN-RELATED"/>
    <property type="match status" value="1"/>
</dbReference>
<dbReference type="PROSITE" id="PS51272">
    <property type="entry name" value="SLH"/>
    <property type="match status" value="3"/>
</dbReference>
<dbReference type="InterPro" id="IPR023828">
    <property type="entry name" value="Peptidase_S8_Ser-AS"/>
</dbReference>
<keyword evidence="2 6" id="KW-0645">Protease</keyword>
<name>B2GL11_KOCRD</name>
<keyword evidence="9" id="KW-0732">Signal</keyword>
<proteinExistence type="inferred from homology"/>
<dbReference type="PANTHER" id="PTHR43806">
    <property type="entry name" value="PEPTIDASE S8"/>
    <property type="match status" value="1"/>
</dbReference>
<dbReference type="InterPro" id="IPR022398">
    <property type="entry name" value="Peptidase_S8_His-AS"/>
</dbReference>
<feature type="region of interest" description="Disordered" evidence="8">
    <location>
        <begin position="563"/>
        <end position="591"/>
    </location>
</feature>
<dbReference type="eggNOG" id="COG1404">
    <property type="taxonomic scope" value="Bacteria"/>
</dbReference>
<dbReference type="CDD" id="cd07474">
    <property type="entry name" value="Peptidases_S8_subtilisin_Vpr-like"/>
    <property type="match status" value="1"/>
</dbReference>
<feature type="domain" description="SLH" evidence="10">
    <location>
        <begin position="1106"/>
        <end position="1169"/>
    </location>
</feature>
<dbReference type="InterPro" id="IPR034213">
    <property type="entry name" value="S8_Vpr-like"/>
</dbReference>
<dbReference type="GO" id="GO:0006508">
    <property type="term" value="P:proteolysis"/>
    <property type="evidence" value="ECO:0007669"/>
    <property type="project" value="UniProtKB-KW"/>
</dbReference>
<dbReference type="RefSeq" id="WP_012397275.1">
    <property type="nucleotide sequence ID" value="NC_010617.1"/>
</dbReference>
<evidence type="ECO:0000313" key="12">
    <source>
        <dbReference type="Proteomes" id="UP000008838"/>
    </source>
</evidence>
<organism evidence="11 12">
    <name type="scientific">Kocuria rhizophila (strain ATCC 9341 / DSM 348 / NBRC 103217 / DC2201)</name>
    <dbReference type="NCBI Taxonomy" id="378753"/>
    <lineage>
        <taxon>Bacteria</taxon>
        <taxon>Bacillati</taxon>
        <taxon>Actinomycetota</taxon>
        <taxon>Actinomycetes</taxon>
        <taxon>Micrococcales</taxon>
        <taxon>Micrococcaceae</taxon>
        <taxon>Kocuria</taxon>
    </lineage>
</organism>
<keyword evidence="3 6" id="KW-0378">Hydrolase</keyword>
<evidence type="ECO:0000256" key="8">
    <source>
        <dbReference type="SAM" id="MobiDB-lite"/>
    </source>
</evidence>
<dbReference type="PROSITE" id="PS51892">
    <property type="entry name" value="SUBTILASE"/>
    <property type="match status" value="1"/>
</dbReference>
<feature type="chain" id="PRO_5002776727" evidence="9">
    <location>
        <begin position="36"/>
        <end position="1286"/>
    </location>
</feature>
<dbReference type="InterPro" id="IPR036852">
    <property type="entry name" value="Peptidase_S8/S53_dom_sf"/>
</dbReference>
<dbReference type="HOGENOM" id="CLU_005356_0_0_11"/>
<protein>
    <submittedName>
        <fullName evidence="11">Putative subtilisin family peptidase</fullName>
        <ecNumber evidence="11">3.4.-.-</ecNumber>
    </submittedName>
</protein>
<dbReference type="Pfam" id="PF00395">
    <property type="entry name" value="SLH"/>
    <property type="match status" value="3"/>
</dbReference>
<accession>B2GL11</accession>
<dbReference type="PROSITE" id="PS00136">
    <property type="entry name" value="SUBTILASE_ASP"/>
    <property type="match status" value="1"/>
</dbReference>
<evidence type="ECO:0000256" key="6">
    <source>
        <dbReference type="PROSITE-ProRule" id="PRU01240"/>
    </source>
</evidence>
<evidence type="ECO:0000256" key="5">
    <source>
        <dbReference type="PIRSR" id="PIRSR615500-1"/>
    </source>
</evidence>
<dbReference type="Pfam" id="PF00082">
    <property type="entry name" value="Peptidase_S8"/>
    <property type="match status" value="1"/>
</dbReference>
<feature type="active site" description="Charge relay system" evidence="5 6">
    <location>
        <position position="269"/>
    </location>
</feature>
<evidence type="ECO:0000259" key="10">
    <source>
        <dbReference type="PROSITE" id="PS51272"/>
    </source>
</evidence>
<feature type="domain" description="SLH" evidence="10">
    <location>
        <begin position="1171"/>
        <end position="1229"/>
    </location>
</feature>
<evidence type="ECO:0000256" key="9">
    <source>
        <dbReference type="SAM" id="SignalP"/>
    </source>
</evidence>
<dbReference type="STRING" id="378753.KRH_02010"/>
<evidence type="ECO:0000313" key="11">
    <source>
        <dbReference type="EMBL" id="BAG28548.1"/>
    </source>
</evidence>
<dbReference type="EMBL" id="AP009152">
    <property type="protein sequence ID" value="BAG28548.1"/>
    <property type="molecule type" value="Genomic_DNA"/>
</dbReference>
<dbReference type="PROSITE" id="PS00137">
    <property type="entry name" value="SUBTILASE_HIS"/>
    <property type="match status" value="1"/>
</dbReference>
<evidence type="ECO:0000256" key="4">
    <source>
        <dbReference type="ARBA" id="ARBA00022825"/>
    </source>
</evidence>
<dbReference type="GO" id="GO:0004252">
    <property type="term" value="F:serine-type endopeptidase activity"/>
    <property type="evidence" value="ECO:0007669"/>
    <property type="project" value="UniProtKB-UniRule"/>
</dbReference>
<keyword evidence="12" id="KW-1185">Reference proteome</keyword>
<dbReference type="PRINTS" id="PR00723">
    <property type="entry name" value="SUBTILISIN"/>
</dbReference>
<dbReference type="SUPFAM" id="SSF52743">
    <property type="entry name" value="Subtilisin-like"/>
    <property type="match status" value="1"/>
</dbReference>
<reference evidence="11 12" key="1">
    <citation type="journal article" date="2008" name="J. Bacteriol.">
        <title>Complete genome sequence of the soil actinomycete Kocuria rhizophila.</title>
        <authorList>
            <person name="Takarada H."/>
            <person name="Sekine M."/>
            <person name="Kosugi H."/>
            <person name="Matsuo Y."/>
            <person name="Fujisawa T."/>
            <person name="Omata S."/>
            <person name="Kishi E."/>
            <person name="Shimizu A."/>
            <person name="Tsukatani N."/>
            <person name="Tanikawa S."/>
            <person name="Fujita N."/>
            <person name="Harayama S."/>
        </authorList>
    </citation>
    <scope>NUCLEOTIDE SEQUENCE [LARGE SCALE GENOMIC DNA]</scope>
    <source>
        <strain evidence="12">ATCC 9341 / DSM 348 / NBRC 103217 / DC2201</strain>
    </source>
</reference>
<evidence type="ECO:0000256" key="3">
    <source>
        <dbReference type="ARBA" id="ARBA00022801"/>
    </source>
</evidence>
<dbReference type="InterPro" id="IPR000209">
    <property type="entry name" value="Peptidase_S8/S53_dom"/>
</dbReference>
<dbReference type="PROSITE" id="PS00138">
    <property type="entry name" value="SUBTILASE_SER"/>
    <property type="match status" value="1"/>
</dbReference>
<dbReference type="Proteomes" id="UP000008838">
    <property type="component" value="Chromosome"/>
</dbReference>
<dbReference type="OrthoDB" id="614750at2"/>
<dbReference type="InterPro" id="IPR015500">
    <property type="entry name" value="Peptidase_S8_subtilisin-rel"/>
</dbReference>
<sequence>MNHETRAGRGRAAKTCLATALGLTLALGTTLPASAVDVPSAPKADDVNPQNPDALISSELKGAEGQVAVFVQLQGPSAFEATQPKGVRSGSQAPVQAAAQVQAIRQSVKTASSSMASESNSKVLYSTANAMRGVALQGDAEQLRQLAKRSDVVKISKIVPKYRNNAGSVVDTGTLDSWTQTKETGKGVKVAVIDSGVDYTHADFGGPGTTDGYKKAKASTDMPAKDSGLYDPEKFLGGYDLAGDAYDARVASSVPKPDTNPLDCEAGGHGTHVAGTIGGYGVGEDGKTFKGDHTKLTKDQVLKMKIGPGTAPGAQLIGLRVFGCEGSTNLVLEALDRALDPNMDGDFSDKADIINMSLGSDFGPADDPQNDVIDALSRQGILSVIAAGNAGDAHEISGSPGSARSALTVANSQGSTAVQDKAEGLSPDSAKGELTGSYSGSYDYQGAKPEDLQGDVVAAPADNKFGCSPFSQNFAGKWVMLDWEDNGPFPCGSKVRFDNVAAAGGKGVVLESDYTVDPSAIAGNAKIPGLLMGKKSVDKIKPAVQAGGAKIKLAPEWVGAARAETGNKDQVNDSTSRGQHGSNGVIKPDVAAPGTNIGSAGVAQGNGVSIKTGTSMATPHVAGIAALVQQKHQNYDPQHVKAAIMNSAVHDVHAANGATSAVDRVGSGRVDARRAVDQDVTVYDKADPTLVSSTFGVTEIKDGKQTFSRELVLDNAGGAAHTYKVRFDASTDVPGVSISAPSSVTVAKGGKATVKVTATVDRAQLEKTHDPSEAVTQLGRARQFLASESGRLVLTEAGQDMRLPMSIAPKPAADMRVDNAKLDQWDKDGNSTVSLTGTGLDKGGWKSAVGAFELGAKSDRLDSTKLAGGNSQFADLQYVGTSSNIPQLKADKGDVAKDGMINFGISSWGTASTIKPDVEMEIPIDTSGDGRPDFFAALGRTDGLDYPLANLYGYVNGELKVIDSQPVNGSWGDTDTNTFDTNAVVLPVSAAKLGIDPAKADTKLTYQVNTYSANVSGAVDRSDAVQFNPVSPKVSFTGEKFNASLFTDLPGKKLTAHRSSDKVKGDALFLHMHNGTGDLSGIRKGEDGSKAEVKTIQSAAVPPETQNPMFKDVPKDHVFYNEISWLANKGVTKGWADGTFRPNQAVQRDQMAAFLYRMAGSPQYTPPTKSPFKDVPTSHVFYKEIAWMSEQGITKGWSDGTFRPTQQINRDQMAAFFYRMAGSPAYTAPKASPFKDMPTNHVFYKEIAWMSSQGIAKGWSDGTFRPYQPVKRDQMAAFLYRYDQQK</sequence>
<dbReference type="Gene3D" id="3.40.50.200">
    <property type="entry name" value="Peptidase S8/S53 domain"/>
    <property type="match status" value="2"/>
</dbReference>
<feature type="domain" description="SLH" evidence="10">
    <location>
        <begin position="1230"/>
        <end position="1286"/>
    </location>
</feature>
<evidence type="ECO:0000256" key="7">
    <source>
        <dbReference type="RuleBase" id="RU003355"/>
    </source>
</evidence>
<gene>
    <name evidence="11" type="ordered locus">KRH_02010</name>
</gene>
<feature type="active site" description="Charge relay system" evidence="5 6">
    <location>
        <position position="615"/>
    </location>
</feature>
<dbReference type="InterPro" id="IPR023827">
    <property type="entry name" value="Peptidase_S8_Asp-AS"/>
</dbReference>